<keyword evidence="9" id="KW-0472">Membrane</keyword>
<evidence type="ECO:0000256" key="6">
    <source>
        <dbReference type="ARBA" id="ARBA00022729"/>
    </source>
</evidence>
<keyword evidence="12" id="KW-1185">Reference proteome</keyword>
<keyword evidence="8" id="KW-0408">Iron</keyword>
<dbReference type="EMBL" id="OUUY01000066">
    <property type="protein sequence ID" value="SPQ00362.1"/>
    <property type="molecule type" value="Genomic_DNA"/>
</dbReference>
<evidence type="ECO:0000259" key="10">
    <source>
        <dbReference type="Pfam" id="PF14537"/>
    </source>
</evidence>
<dbReference type="PANTHER" id="PTHR35038:SF6">
    <property type="entry name" value="SURFACE LOCALIZED DECAHEME CYTOCHROME C LIPOPROTEIN"/>
    <property type="match status" value="1"/>
</dbReference>
<reference evidence="12" key="1">
    <citation type="submission" date="2018-03" db="EMBL/GenBank/DDBJ databases">
        <authorList>
            <person name="Zecchin S."/>
        </authorList>
    </citation>
    <scope>NUCLEOTIDE SEQUENCE [LARGE SCALE GENOMIC DNA]</scope>
</reference>
<evidence type="ECO:0000256" key="4">
    <source>
        <dbReference type="ARBA" id="ARBA00022617"/>
    </source>
</evidence>
<evidence type="ECO:0000256" key="3">
    <source>
        <dbReference type="ARBA" id="ARBA00022448"/>
    </source>
</evidence>
<dbReference type="InterPro" id="IPR036280">
    <property type="entry name" value="Multihaem_cyt_sf"/>
</dbReference>
<accession>A0A2U3QG19</accession>
<feature type="transmembrane region" description="Helical" evidence="9">
    <location>
        <begin position="21"/>
        <end position="43"/>
    </location>
</feature>
<gene>
    <name evidence="11" type="ORF">NBG4_210037</name>
</gene>
<dbReference type="Proteomes" id="UP000245125">
    <property type="component" value="Unassembled WGS sequence"/>
</dbReference>
<organism evidence="11 12">
    <name type="scientific">Candidatus Sulfobium mesophilum</name>
    <dbReference type="NCBI Taxonomy" id="2016548"/>
    <lineage>
        <taxon>Bacteria</taxon>
        <taxon>Pseudomonadati</taxon>
        <taxon>Nitrospirota</taxon>
        <taxon>Nitrospiria</taxon>
        <taxon>Nitrospirales</taxon>
        <taxon>Nitrospiraceae</taxon>
        <taxon>Candidatus Sulfobium</taxon>
    </lineage>
</organism>
<evidence type="ECO:0000256" key="9">
    <source>
        <dbReference type="SAM" id="Phobius"/>
    </source>
</evidence>
<dbReference type="Pfam" id="PF14537">
    <property type="entry name" value="Cytochrom_c3_2"/>
    <property type="match status" value="1"/>
</dbReference>
<keyword evidence="5" id="KW-0479">Metal-binding</keyword>
<evidence type="ECO:0000313" key="11">
    <source>
        <dbReference type="EMBL" id="SPQ00362.1"/>
    </source>
</evidence>
<evidence type="ECO:0000256" key="1">
    <source>
        <dbReference type="ARBA" id="ARBA00001926"/>
    </source>
</evidence>
<name>A0A2U3QG19_9BACT</name>
<dbReference type="InterPro" id="IPR038266">
    <property type="entry name" value="NapC/NirT_cytc_sf"/>
</dbReference>
<keyword evidence="4" id="KW-0349">Heme</keyword>
<keyword evidence="6" id="KW-0732">Signal</keyword>
<dbReference type="AlphaFoldDB" id="A0A2U3QG19"/>
<dbReference type="GO" id="GO:0016491">
    <property type="term" value="F:oxidoreductase activity"/>
    <property type="evidence" value="ECO:0007669"/>
    <property type="project" value="TreeGrafter"/>
</dbReference>
<evidence type="ECO:0000256" key="8">
    <source>
        <dbReference type="ARBA" id="ARBA00023004"/>
    </source>
</evidence>
<dbReference type="PANTHER" id="PTHR35038">
    <property type="entry name" value="DISSIMILATORY SULFITE REDUCTASE SIRA"/>
    <property type="match status" value="1"/>
</dbReference>
<evidence type="ECO:0000256" key="2">
    <source>
        <dbReference type="ARBA" id="ARBA00004196"/>
    </source>
</evidence>
<sequence>MFNPLSLIARLYNWFSEGISAKAKIIIAVIGLVIMAGMGFTAYKINDYFEHDPNACMTCHVHDGANKRWQVSEHKTIGCHDCHHASKKEQMVQMYRFAFLGVKSVSPRHGEILVAWKVCYQCHWEKNPKAPTAKNISHSRLHARHYYMEQIECIKCHGYNIHQFTAEPRFCVRCHEGREVHGAGMEGLACLNCHTDRTVDLKPGRAKCLYCHGGEKVRKELIAGGTLDVTHYQPDENTIRRAIKIDVPEDAPMQFYCYECHKPHKTARPNWGNCMTCHKNVINVGKHSMHIQGMNMQCKDCHRPHSWRVSAAQAKKDCVKCHEYRDPKLFLGA</sequence>
<dbReference type="Gene3D" id="1.10.1130.10">
    <property type="entry name" value="Flavocytochrome C3, Chain A"/>
    <property type="match status" value="1"/>
</dbReference>
<dbReference type="InterPro" id="IPR051829">
    <property type="entry name" value="Multiheme_Cytochr_ET"/>
</dbReference>
<keyword evidence="7" id="KW-0249">Electron transport</keyword>
<keyword evidence="3" id="KW-0813">Transport</keyword>
<evidence type="ECO:0000256" key="5">
    <source>
        <dbReference type="ARBA" id="ARBA00022723"/>
    </source>
</evidence>
<evidence type="ECO:0000313" key="12">
    <source>
        <dbReference type="Proteomes" id="UP000245125"/>
    </source>
</evidence>
<dbReference type="GO" id="GO:0046872">
    <property type="term" value="F:metal ion binding"/>
    <property type="evidence" value="ECO:0007669"/>
    <property type="project" value="UniProtKB-KW"/>
</dbReference>
<dbReference type="SUPFAM" id="SSF48695">
    <property type="entry name" value="Multiheme cytochromes"/>
    <property type="match status" value="1"/>
</dbReference>
<protein>
    <recommendedName>
        <fullName evidence="10">Tetrahaem cytochrome domain-containing protein</fullName>
    </recommendedName>
</protein>
<dbReference type="GO" id="GO:0030313">
    <property type="term" value="C:cell envelope"/>
    <property type="evidence" value="ECO:0007669"/>
    <property type="project" value="UniProtKB-SubCell"/>
</dbReference>
<comment type="cofactor">
    <cofactor evidence="1">
        <name>heme c</name>
        <dbReference type="ChEBI" id="CHEBI:61717"/>
    </cofactor>
</comment>
<dbReference type="InterPro" id="IPR012286">
    <property type="entry name" value="Tetrahaem_cytochrome"/>
</dbReference>
<keyword evidence="9" id="KW-1133">Transmembrane helix</keyword>
<proteinExistence type="predicted"/>
<keyword evidence="9" id="KW-0812">Transmembrane</keyword>
<comment type="subcellular location">
    <subcellularLocation>
        <location evidence="2">Cell envelope</location>
    </subcellularLocation>
</comment>
<dbReference type="Gene3D" id="1.10.3820.10">
    <property type="entry name" value="Di-heme elbow motif domain"/>
    <property type="match status" value="1"/>
</dbReference>
<dbReference type="OrthoDB" id="9807368at2"/>
<evidence type="ECO:0000256" key="7">
    <source>
        <dbReference type="ARBA" id="ARBA00022982"/>
    </source>
</evidence>
<feature type="domain" description="Tetrahaem cytochrome" evidence="10">
    <location>
        <begin position="186"/>
        <end position="279"/>
    </location>
</feature>